<dbReference type="GO" id="GO:0006310">
    <property type="term" value="P:DNA recombination"/>
    <property type="evidence" value="ECO:0007669"/>
    <property type="project" value="TreeGrafter"/>
</dbReference>
<dbReference type="SUPFAM" id="SSF52540">
    <property type="entry name" value="P-loop containing nucleoside triphosphate hydrolases"/>
    <property type="match status" value="1"/>
</dbReference>
<protein>
    <submittedName>
        <fullName evidence="6">Exodeoxyribonuclease V subunit alpha</fullName>
    </submittedName>
</protein>
<dbReference type="EMBL" id="AYYH01000006">
    <property type="protein sequence ID" value="KRN10766.1"/>
    <property type="molecule type" value="Genomic_DNA"/>
</dbReference>
<dbReference type="GO" id="GO:0017116">
    <property type="term" value="F:single-stranded DNA helicase activity"/>
    <property type="evidence" value="ECO:0007669"/>
    <property type="project" value="TreeGrafter"/>
</dbReference>
<dbReference type="PANTHER" id="PTHR43788">
    <property type="entry name" value="DNA2/NAM7 HELICASE FAMILY MEMBER"/>
    <property type="match status" value="1"/>
</dbReference>
<dbReference type="Gene3D" id="2.30.30.940">
    <property type="match status" value="1"/>
</dbReference>
<dbReference type="InterPro" id="IPR029493">
    <property type="entry name" value="RecD2-like_HHH"/>
</dbReference>
<feature type="domain" description="UvrD-like helicase C-terminal" evidence="3">
    <location>
        <begin position="664"/>
        <end position="710"/>
    </location>
</feature>
<keyword evidence="7" id="KW-1185">Reference proteome</keyword>
<dbReference type="Pfam" id="PF13538">
    <property type="entry name" value="UvrD_C_2"/>
    <property type="match status" value="1"/>
</dbReference>
<dbReference type="Pfam" id="PF14490">
    <property type="entry name" value="HHH_RecD2"/>
    <property type="match status" value="1"/>
</dbReference>
<dbReference type="InterPro" id="IPR027417">
    <property type="entry name" value="P-loop_NTPase"/>
</dbReference>
<dbReference type="AlphaFoldDB" id="A0A0R2E395"/>
<evidence type="ECO:0000259" key="3">
    <source>
        <dbReference type="Pfam" id="PF13538"/>
    </source>
</evidence>
<dbReference type="InterPro" id="IPR027785">
    <property type="entry name" value="UvrD-like_helicase_C"/>
</dbReference>
<evidence type="ECO:0000256" key="2">
    <source>
        <dbReference type="ARBA" id="ARBA00022840"/>
    </source>
</evidence>
<sequence>MADTESVKITGRLNRIKFESQDNDFKIMDIACEDGQLRTLKGDADILFNTDYEFTCSIENHPRFGKQYTIQYMKRKKPIDSLSQEDFKEFLNIAVGGIKTKAIYETLEDPIAVFKNGDIEALKTIKGIGDSYANKLLETYESQKDYSEGYIEFSKWGFTPKFTRKVIKKKGSVELAIKALKENPYSLMELSGVGFKTIDNKALEHGIKPNDKRRVRAFIENFFSNLAMDGNSYINLNKFLLYLKNEIFECDLKYITKYLAESDKYVVYTHENERRISTKMTFNTLQGISRELLRILLCKKHLKIEGQDKIVKKTEEEQGWEYSDEQRNVIDQMTKYNVFLLQGLAGTGKSSVVNGFLQILQQNNYEYKQCALSGKAAQNLAGITGKMGSTIHSLLGYTQEGFFYNENTKLPTHAVILDEISMVDIDIFYALLKAIPSGAKLVMIGDSGQLDSIGVGVMEEIIKSKAIPTFTLKKIHRQAQDSAMITHSIAFRKGKYPSELSTKHKYKVYGFKKDLGYTFVPSNESNIPIETMRIYKTLVKKFGVDDTQIITPTISSGTTNCNMLNDTCQKLVNPPNPNLLEVELNRGGGEKFIIRENDRVINTRNNPRTQDVDGKSLPIFNGNTGRVEEIVLNAEGHLDKMTVNFDGIGRVIIGSKDIKYINLSYAMTVHKSQGSTIKCVIVSLPFQYMLDTRELLYTAITRASNLAYIVTSPKTLKSTVGKSSKKLHDNELGALIRLQAMKIIEKNKKKGSNKNEGI</sequence>
<accession>A0A0R2E395</accession>
<dbReference type="OrthoDB" id="9803432at2"/>
<dbReference type="GO" id="GO:0009338">
    <property type="term" value="C:exodeoxyribonuclease V complex"/>
    <property type="evidence" value="ECO:0007669"/>
    <property type="project" value="TreeGrafter"/>
</dbReference>
<evidence type="ECO:0000256" key="1">
    <source>
        <dbReference type="ARBA" id="ARBA00022741"/>
    </source>
</evidence>
<evidence type="ECO:0000259" key="4">
    <source>
        <dbReference type="Pfam" id="PF14490"/>
    </source>
</evidence>
<dbReference type="PANTHER" id="PTHR43788:SF6">
    <property type="entry name" value="DNA HELICASE B"/>
    <property type="match status" value="1"/>
</dbReference>
<evidence type="ECO:0000313" key="6">
    <source>
        <dbReference type="EMBL" id="KRN10766.1"/>
    </source>
</evidence>
<dbReference type="GO" id="GO:0005524">
    <property type="term" value="F:ATP binding"/>
    <property type="evidence" value="ECO:0007669"/>
    <property type="project" value="UniProtKB-KW"/>
</dbReference>
<evidence type="ECO:0000259" key="5">
    <source>
        <dbReference type="Pfam" id="PF23139"/>
    </source>
</evidence>
<comment type="caution">
    <text evidence="6">The sequence shown here is derived from an EMBL/GenBank/DDBJ whole genome shotgun (WGS) entry which is preliminary data.</text>
</comment>
<feature type="domain" description="ATP-dependent RecD2 DNA helicase-like helix-hairpin-helix" evidence="4">
    <location>
        <begin position="143"/>
        <end position="233"/>
    </location>
</feature>
<dbReference type="Pfam" id="PF13604">
    <property type="entry name" value="AAA_30"/>
    <property type="match status" value="1"/>
</dbReference>
<dbReference type="Gene3D" id="3.40.50.300">
    <property type="entry name" value="P-loop containing nucleotide triphosphate hydrolases"/>
    <property type="match status" value="2"/>
</dbReference>
<evidence type="ECO:0000313" key="7">
    <source>
        <dbReference type="Proteomes" id="UP000050898"/>
    </source>
</evidence>
<dbReference type="InterPro" id="IPR055446">
    <property type="entry name" value="RecD2_N_OB"/>
</dbReference>
<dbReference type="Gene3D" id="1.10.10.2220">
    <property type="match status" value="1"/>
</dbReference>
<dbReference type="Pfam" id="PF23139">
    <property type="entry name" value="OB_YrrC"/>
    <property type="match status" value="1"/>
</dbReference>
<feature type="domain" description="ATP-dependent RecD2 DNA helicase OB-fold" evidence="5">
    <location>
        <begin position="8"/>
        <end position="78"/>
    </location>
</feature>
<name>A0A0R2E395_9LACO</name>
<organism evidence="6 7">
    <name type="scientific">Liquorilactobacillus mali KCTC 3596 = DSM 20444</name>
    <dbReference type="NCBI Taxonomy" id="1046596"/>
    <lineage>
        <taxon>Bacteria</taxon>
        <taxon>Bacillati</taxon>
        <taxon>Bacillota</taxon>
        <taxon>Bacilli</taxon>
        <taxon>Lactobacillales</taxon>
        <taxon>Lactobacillaceae</taxon>
        <taxon>Liquorilactobacillus</taxon>
    </lineage>
</organism>
<dbReference type="CDD" id="cd18809">
    <property type="entry name" value="SF1_C_RecD"/>
    <property type="match status" value="1"/>
</dbReference>
<dbReference type="Proteomes" id="UP000050898">
    <property type="component" value="Unassembled WGS sequence"/>
</dbReference>
<dbReference type="RefSeq" id="WP_010078269.1">
    <property type="nucleotide sequence ID" value="NZ_AYYH01000006.1"/>
</dbReference>
<dbReference type="CDD" id="cd17933">
    <property type="entry name" value="DEXSc_RecD-like"/>
    <property type="match status" value="1"/>
</dbReference>
<reference evidence="6 7" key="1">
    <citation type="journal article" date="2015" name="Genome Announc.">
        <title>Expanding the biotechnology potential of lactobacilli through comparative genomics of 213 strains and associated genera.</title>
        <authorList>
            <person name="Sun Z."/>
            <person name="Harris H.M."/>
            <person name="McCann A."/>
            <person name="Guo C."/>
            <person name="Argimon S."/>
            <person name="Zhang W."/>
            <person name="Yang X."/>
            <person name="Jeffery I.B."/>
            <person name="Cooney J.C."/>
            <person name="Kagawa T.F."/>
            <person name="Liu W."/>
            <person name="Song Y."/>
            <person name="Salvetti E."/>
            <person name="Wrobel A."/>
            <person name="Rasinkangas P."/>
            <person name="Parkhill J."/>
            <person name="Rea M.C."/>
            <person name="O'Sullivan O."/>
            <person name="Ritari J."/>
            <person name="Douillard F.P."/>
            <person name="Paul Ross R."/>
            <person name="Yang R."/>
            <person name="Briner A.E."/>
            <person name="Felis G.E."/>
            <person name="de Vos W.M."/>
            <person name="Barrangou R."/>
            <person name="Klaenhammer T.R."/>
            <person name="Caufield P.W."/>
            <person name="Cui Y."/>
            <person name="Zhang H."/>
            <person name="O'Toole P.W."/>
        </authorList>
    </citation>
    <scope>NUCLEOTIDE SEQUENCE [LARGE SCALE GENOMIC DNA]</scope>
    <source>
        <strain evidence="6 7">DSM 20444</strain>
    </source>
</reference>
<dbReference type="PATRIC" id="fig|1046596.6.peg.2107"/>
<dbReference type="InterPro" id="IPR050534">
    <property type="entry name" value="Coronavir_polyprotein_1ab"/>
</dbReference>
<gene>
    <name evidence="6" type="ORF">FD00_GL002008</name>
</gene>
<keyword evidence="1" id="KW-0547">Nucleotide-binding</keyword>
<keyword evidence="2" id="KW-0067">ATP-binding</keyword>
<proteinExistence type="predicted"/>